<evidence type="ECO:0000256" key="1">
    <source>
        <dbReference type="SAM" id="MobiDB-lite"/>
    </source>
</evidence>
<accession>Q2S2C3</accession>
<dbReference type="EnsemblBacteria" id="ABC44750">
    <property type="protein sequence ID" value="ABC44750"/>
    <property type="gene ID" value="SRU_1536"/>
</dbReference>
<dbReference type="OrthoDB" id="1493217at2"/>
<dbReference type="Proteomes" id="UP000008674">
    <property type="component" value="Chromosome"/>
</dbReference>
<organism evidence="2 3">
    <name type="scientific">Salinibacter ruber (strain DSM 13855 / M31)</name>
    <dbReference type="NCBI Taxonomy" id="309807"/>
    <lineage>
        <taxon>Bacteria</taxon>
        <taxon>Pseudomonadati</taxon>
        <taxon>Rhodothermota</taxon>
        <taxon>Rhodothermia</taxon>
        <taxon>Rhodothermales</taxon>
        <taxon>Salinibacteraceae</taxon>
        <taxon>Salinibacter</taxon>
    </lineage>
</organism>
<evidence type="ECO:0000313" key="2">
    <source>
        <dbReference type="EMBL" id="ABC44750.1"/>
    </source>
</evidence>
<proteinExistence type="predicted"/>
<gene>
    <name evidence="2" type="ordered locus">SRU_1536</name>
</gene>
<protein>
    <submittedName>
        <fullName evidence="2">Uncharacterized protein</fullName>
    </submittedName>
</protein>
<reference evidence="2 3" key="1">
    <citation type="journal article" date="2005" name="Proc. Natl. Acad. Sci. U.S.A.">
        <title>The genome of Salinibacter ruber: convergence and gene exchange among hyperhalophilic bacteria and archaea.</title>
        <authorList>
            <person name="Mongodin E.F."/>
            <person name="Nelson K.E."/>
            <person name="Daugherty S."/>
            <person name="Deboy R.T."/>
            <person name="Wister J."/>
            <person name="Khouri H."/>
            <person name="Weidman J."/>
            <person name="Walsh D.A."/>
            <person name="Papke R.T."/>
            <person name="Sanchez Perez G."/>
            <person name="Sharma A.K."/>
            <person name="Nesbo C.L."/>
            <person name="MacLeod D."/>
            <person name="Bapteste E."/>
            <person name="Doolittle W.F."/>
            <person name="Charlebois R.L."/>
            <person name="Legault B."/>
            <person name="Rodriguez-Valera F."/>
        </authorList>
    </citation>
    <scope>NUCLEOTIDE SEQUENCE [LARGE SCALE GENOMIC DNA]</scope>
    <source>
        <strain evidence="3">DSM 13855 / CECT 5946 / M31</strain>
    </source>
</reference>
<keyword evidence="3" id="KW-1185">Reference proteome</keyword>
<dbReference type="eggNOG" id="ENOG502ZZAI">
    <property type="taxonomic scope" value="Bacteria"/>
</dbReference>
<evidence type="ECO:0000313" key="3">
    <source>
        <dbReference type="Proteomes" id="UP000008674"/>
    </source>
</evidence>
<dbReference type="EMBL" id="CP000159">
    <property type="protein sequence ID" value="ABC44750.1"/>
    <property type="molecule type" value="Genomic_DNA"/>
</dbReference>
<dbReference type="AlphaFoldDB" id="Q2S2C3"/>
<sequence length="180" mass="20180">MRRLSGIGRASRGGAIRGERSRRRVSGGNRPERTCAGWGRSGYSIGCSSVYSACMETLRCKTCGCESLRPMQVVFEEEDQFDNPLGEEQESRFYSCQVCGDNWLSVKEKTADGECTITFVHQMETAPVLKRVAHMSNAVVISDESVDEWEYFKGDKPVDEAEWEALLSDRRDTLKATCVN</sequence>
<feature type="compositionally biased region" description="Low complexity" evidence="1">
    <location>
        <begin position="1"/>
        <end position="14"/>
    </location>
</feature>
<feature type="region of interest" description="Disordered" evidence="1">
    <location>
        <begin position="1"/>
        <end position="30"/>
    </location>
</feature>
<name>Q2S2C3_SALRD</name>
<dbReference type="HOGENOM" id="CLU_128213_0_0_10"/>
<dbReference type="KEGG" id="sru:SRU_1536"/>